<dbReference type="EMBL" id="JACJII010000001">
    <property type="protein sequence ID" value="MBA9001804.1"/>
    <property type="molecule type" value="Genomic_DNA"/>
</dbReference>
<dbReference type="RefSeq" id="WP_182704001.1">
    <property type="nucleotide sequence ID" value="NZ_JACJII010000001.1"/>
</dbReference>
<dbReference type="GO" id="GO:0050135">
    <property type="term" value="F:NADP+ nucleosidase activity"/>
    <property type="evidence" value="ECO:0007669"/>
    <property type="project" value="InterPro"/>
</dbReference>
<dbReference type="InterPro" id="IPR025331">
    <property type="entry name" value="TNT"/>
</dbReference>
<feature type="domain" description="TNT" evidence="1">
    <location>
        <begin position="211"/>
        <end position="306"/>
    </location>
</feature>
<comment type="caution">
    <text evidence="2">The sequence shown here is derived from an EMBL/GenBank/DDBJ whole genome shotgun (WGS) entry which is preliminary data.</text>
</comment>
<sequence length="317" mass="34520">MDGVPGVPQDEHELVAMLHPDNPMLFAHARRWLARSLPEGAARFRVGRAAPGCWCVLRGPDGWQVVGESGTATFGNARDAVVHAMAEIMAAEGMTVNDEILKITGIVRPSRPASRGERVVWELGDVGRGLWERTRDAPRPDRETASRRAHIGLEPLQGHPYGHFVCVPGPPPPRGPFVSTYEVFALLAGKLLPGPLDLDIDGLGDDGSLNLPEGTEVDCYGGTDQVMVYAPGTAYSRRGHSGSPAAHPYHRYRVRRPLRVYPGFWFPTTVQPTLEETRNPPDGEGLGYYLVDSVADLLDSGALAEVAPVGRWRTSWP</sequence>
<proteinExistence type="predicted"/>
<reference evidence="2 3" key="1">
    <citation type="submission" date="2020-08" db="EMBL/GenBank/DDBJ databases">
        <title>Sequencing the genomes of 1000 actinobacteria strains.</title>
        <authorList>
            <person name="Klenk H.-P."/>
        </authorList>
    </citation>
    <scope>NUCLEOTIDE SEQUENCE [LARGE SCALE GENOMIC DNA]</scope>
    <source>
        <strain evidence="2 3">DSM 45823</strain>
    </source>
</reference>
<organism evidence="2 3">
    <name type="scientific">Thermomonospora cellulosilytica</name>
    <dbReference type="NCBI Taxonomy" id="1411118"/>
    <lineage>
        <taxon>Bacteria</taxon>
        <taxon>Bacillati</taxon>
        <taxon>Actinomycetota</taxon>
        <taxon>Actinomycetes</taxon>
        <taxon>Streptosporangiales</taxon>
        <taxon>Thermomonosporaceae</taxon>
        <taxon>Thermomonospora</taxon>
    </lineage>
</organism>
<evidence type="ECO:0000259" key="1">
    <source>
        <dbReference type="Pfam" id="PF14021"/>
    </source>
</evidence>
<dbReference type="AlphaFoldDB" id="A0A7W3MTV8"/>
<dbReference type="Proteomes" id="UP000539313">
    <property type="component" value="Unassembled WGS sequence"/>
</dbReference>
<name>A0A7W3MTV8_9ACTN</name>
<accession>A0A7W3MTV8</accession>
<dbReference type="Pfam" id="PF14021">
    <property type="entry name" value="TNT"/>
    <property type="match status" value="1"/>
</dbReference>
<gene>
    <name evidence="2" type="ORF">HNR21_000686</name>
</gene>
<evidence type="ECO:0000313" key="3">
    <source>
        <dbReference type="Proteomes" id="UP000539313"/>
    </source>
</evidence>
<evidence type="ECO:0000313" key="2">
    <source>
        <dbReference type="EMBL" id="MBA9001804.1"/>
    </source>
</evidence>
<keyword evidence="3" id="KW-1185">Reference proteome</keyword>
<protein>
    <recommendedName>
        <fullName evidence="1">TNT domain-containing protein</fullName>
    </recommendedName>
</protein>